<evidence type="ECO:0000313" key="2">
    <source>
        <dbReference type="Proteomes" id="UP000189229"/>
    </source>
</evidence>
<dbReference type="PANTHER" id="PTHR35801:SF1">
    <property type="entry name" value="PHOSPHOSERINE PHOSPHATASE RSBX"/>
    <property type="match status" value="1"/>
</dbReference>
<protein>
    <submittedName>
        <fullName evidence="1">Putative sigma activity regulating serine phosphatase</fullName>
    </submittedName>
</protein>
<dbReference type="SUPFAM" id="SSF81606">
    <property type="entry name" value="PP2C-like"/>
    <property type="match status" value="1"/>
</dbReference>
<name>A0A1V3X9K8_MYCKA</name>
<dbReference type="AlphaFoldDB" id="A0A1V3X9K8"/>
<proteinExistence type="predicted"/>
<dbReference type="EMBL" id="MVBM01000003">
    <property type="protein sequence ID" value="OOK75808.1"/>
    <property type="molecule type" value="Genomic_DNA"/>
</dbReference>
<gene>
    <name evidence="1" type="ORF">BZL30_3462</name>
</gene>
<dbReference type="PANTHER" id="PTHR35801">
    <property type="entry name" value="PHOSPHOSERINE PHOSPHATASE RSBX"/>
    <property type="match status" value="1"/>
</dbReference>
<evidence type="ECO:0000313" key="1">
    <source>
        <dbReference type="EMBL" id="OOK75808.1"/>
    </source>
</evidence>
<reference evidence="1 2" key="1">
    <citation type="submission" date="2017-02" db="EMBL/GenBank/DDBJ databases">
        <title>Complete genome sequences of Mycobacterium kansasii strains isolated from rhesus macaques.</title>
        <authorList>
            <person name="Panda A."/>
            <person name="Nagaraj S."/>
            <person name="Zhao X."/>
            <person name="Tettelin H."/>
            <person name="Detolla L.J."/>
        </authorList>
    </citation>
    <scope>NUCLEOTIDE SEQUENCE [LARGE SCALE GENOMIC DNA]</scope>
    <source>
        <strain evidence="1 2">11-3813</strain>
    </source>
</reference>
<dbReference type="Gene3D" id="3.60.40.10">
    <property type="entry name" value="PPM-type phosphatase domain"/>
    <property type="match status" value="1"/>
</dbReference>
<sequence length="79" mass="8416">MGGRGRPRPGEHTCGDLPIAVQIDDDTALFGVLDGLGHGPEAARAAQIAVDVLNDARDERLEVLIQLCHRMLSGTRGSR</sequence>
<dbReference type="InterPro" id="IPR036457">
    <property type="entry name" value="PPM-type-like_dom_sf"/>
</dbReference>
<dbReference type="Proteomes" id="UP000189229">
    <property type="component" value="Unassembled WGS sequence"/>
</dbReference>
<organism evidence="1 2">
    <name type="scientific">Mycobacterium kansasii</name>
    <dbReference type="NCBI Taxonomy" id="1768"/>
    <lineage>
        <taxon>Bacteria</taxon>
        <taxon>Bacillati</taxon>
        <taxon>Actinomycetota</taxon>
        <taxon>Actinomycetes</taxon>
        <taxon>Mycobacteriales</taxon>
        <taxon>Mycobacteriaceae</taxon>
        <taxon>Mycobacterium</taxon>
    </lineage>
</organism>
<accession>A0A1V3X9K8</accession>
<comment type="caution">
    <text evidence="1">The sequence shown here is derived from an EMBL/GenBank/DDBJ whole genome shotgun (WGS) entry which is preliminary data.</text>
</comment>
<dbReference type="InterPro" id="IPR039248">
    <property type="entry name" value="Ptase_RsbX"/>
</dbReference>